<reference evidence="1 2" key="1">
    <citation type="submission" date="2019-08" db="EMBL/GenBank/DDBJ databases">
        <title>Whole genome of Aphis craccivora.</title>
        <authorList>
            <person name="Voronova N.V."/>
            <person name="Shulinski R.S."/>
            <person name="Bandarenka Y.V."/>
            <person name="Zhorov D.G."/>
            <person name="Warner D."/>
        </authorList>
    </citation>
    <scope>NUCLEOTIDE SEQUENCE [LARGE SCALE GENOMIC DNA]</scope>
    <source>
        <strain evidence="1">180601</strain>
        <tissue evidence="1">Whole Body</tissue>
    </source>
</reference>
<evidence type="ECO:0000313" key="2">
    <source>
        <dbReference type="Proteomes" id="UP000478052"/>
    </source>
</evidence>
<dbReference type="Proteomes" id="UP000478052">
    <property type="component" value="Unassembled WGS sequence"/>
</dbReference>
<evidence type="ECO:0000313" key="1">
    <source>
        <dbReference type="EMBL" id="KAF0771276.1"/>
    </source>
</evidence>
<accession>A0A6G0ZJV6</accession>
<proteinExistence type="predicted"/>
<keyword evidence="2" id="KW-1185">Reference proteome</keyword>
<protein>
    <submittedName>
        <fullName evidence="1">DUF659 domain-containing protein</fullName>
    </submittedName>
</protein>
<comment type="caution">
    <text evidence="1">The sequence shown here is derived from an EMBL/GenBank/DDBJ whole genome shotgun (WGS) entry which is preliminary data.</text>
</comment>
<gene>
    <name evidence="1" type="ORF">FWK35_00014783</name>
</gene>
<name>A0A6G0ZJV6_APHCR</name>
<dbReference type="AlphaFoldDB" id="A0A6G0ZJV6"/>
<dbReference type="EMBL" id="VUJU01000315">
    <property type="protein sequence ID" value="KAF0771276.1"/>
    <property type="molecule type" value="Genomic_DNA"/>
</dbReference>
<organism evidence="1 2">
    <name type="scientific">Aphis craccivora</name>
    <name type="common">Cowpea aphid</name>
    <dbReference type="NCBI Taxonomy" id="307492"/>
    <lineage>
        <taxon>Eukaryota</taxon>
        <taxon>Metazoa</taxon>
        <taxon>Ecdysozoa</taxon>
        <taxon>Arthropoda</taxon>
        <taxon>Hexapoda</taxon>
        <taxon>Insecta</taxon>
        <taxon>Pterygota</taxon>
        <taxon>Neoptera</taxon>
        <taxon>Paraneoptera</taxon>
        <taxon>Hemiptera</taxon>
        <taxon>Sternorrhyncha</taxon>
        <taxon>Aphidomorpha</taxon>
        <taxon>Aphidoidea</taxon>
        <taxon>Aphididae</taxon>
        <taxon>Aphidini</taxon>
        <taxon>Aphis</taxon>
        <taxon>Aphis</taxon>
    </lineage>
</organism>
<sequence length="93" mass="10844">MIIIPSQVTSWETWLNAALYYCKNFDKIKESMLSIYLMKLSNFQQITETILKIEKLEANLQKTISLVQNVEIKLSEEGIDMEFTKIKLILVLS</sequence>